<dbReference type="Pfam" id="PF00501">
    <property type="entry name" value="AMP-binding"/>
    <property type="match status" value="1"/>
</dbReference>
<evidence type="ECO:0000313" key="2">
    <source>
        <dbReference type="EMBL" id="GFN77963.1"/>
    </source>
</evidence>
<sequence length="145" mass="15516">MANSLVSEIVKRGEELPDKPAFVFLGPNWSRTVLTFCDVNSLAQKFAAVLRQRGIGDGDVVCNTLSNSPERLITQLGTIMAGAVFLNGQICLADGSNFLRSLNDGRVKAVIYNPRDSRGAFGVLKDKVTDTDGKGKVVCADAPTL</sequence>
<reference evidence="2 3" key="1">
    <citation type="journal article" date="2021" name="Elife">
        <title>Chloroplast acquisition without the gene transfer in kleptoplastic sea slugs, Plakobranchus ocellatus.</title>
        <authorList>
            <person name="Maeda T."/>
            <person name="Takahashi S."/>
            <person name="Yoshida T."/>
            <person name="Shimamura S."/>
            <person name="Takaki Y."/>
            <person name="Nagai Y."/>
            <person name="Toyoda A."/>
            <person name="Suzuki Y."/>
            <person name="Arimoto A."/>
            <person name="Ishii H."/>
            <person name="Satoh N."/>
            <person name="Nishiyama T."/>
            <person name="Hasebe M."/>
            <person name="Maruyama T."/>
            <person name="Minagawa J."/>
            <person name="Obokata J."/>
            <person name="Shigenobu S."/>
        </authorList>
    </citation>
    <scope>NUCLEOTIDE SEQUENCE [LARGE SCALE GENOMIC DNA]</scope>
</reference>
<comment type="caution">
    <text evidence="2">The sequence shown here is derived from an EMBL/GenBank/DDBJ whole genome shotgun (WGS) entry which is preliminary data.</text>
</comment>
<dbReference type="Gene3D" id="3.40.50.12780">
    <property type="entry name" value="N-terminal domain of ligase-like"/>
    <property type="match status" value="1"/>
</dbReference>
<name>A0AAV3Y7A6_9GAST</name>
<dbReference type="InterPro" id="IPR042099">
    <property type="entry name" value="ANL_N_sf"/>
</dbReference>
<keyword evidence="3" id="KW-1185">Reference proteome</keyword>
<dbReference type="InterPro" id="IPR000873">
    <property type="entry name" value="AMP-dep_synth/lig_dom"/>
</dbReference>
<feature type="domain" description="AMP-dependent synthetase/ligase" evidence="1">
    <location>
        <begin position="13"/>
        <end position="112"/>
    </location>
</feature>
<evidence type="ECO:0000259" key="1">
    <source>
        <dbReference type="Pfam" id="PF00501"/>
    </source>
</evidence>
<evidence type="ECO:0000313" key="3">
    <source>
        <dbReference type="Proteomes" id="UP000735302"/>
    </source>
</evidence>
<dbReference type="EMBL" id="BLXT01000514">
    <property type="protein sequence ID" value="GFN77963.1"/>
    <property type="molecule type" value="Genomic_DNA"/>
</dbReference>
<dbReference type="SUPFAM" id="SSF56801">
    <property type="entry name" value="Acetyl-CoA synthetase-like"/>
    <property type="match status" value="1"/>
</dbReference>
<keyword evidence="2" id="KW-0436">Ligase</keyword>
<gene>
    <name evidence="2" type="ORF">PoB_000446900</name>
</gene>
<dbReference type="AlphaFoldDB" id="A0AAV3Y7A6"/>
<dbReference type="Proteomes" id="UP000735302">
    <property type="component" value="Unassembled WGS sequence"/>
</dbReference>
<proteinExistence type="predicted"/>
<protein>
    <submittedName>
        <fullName evidence="2">Long-chain fatty acid--coa ligase</fullName>
    </submittedName>
</protein>
<accession>A0AAV3Y7A6</accession>
<dbReference type="GO" id="GO:0016874">
    <property type="term" value="F:ligase activity"/>
    <property type="evidence" value="ECO:0007669"/>
    <property type="project" value="UniProtKB-KW"/>
</dbReference>
<organism evidence="2 3">
    <name type="scientific">Plakobranchus ocellatus</name>
    <dbReference type="NCBI Taxonomy" id="259542"/>
    <lineage>
        <taxon>Eukaryota</taxon>
        <taxon>Metazoa</taxon>
        <taxon>Spiralia</taxon>
        <taxon>Lophotrochozoa</taxon>
        <taxon>Mollusca</taxon>
        <taxon>Gastropoda</taxon>
        <taxon>Heterobranchia</taxon>
        <taxon>Euthyneura</taxon>
        <taxon>Panpulmonata</taxon>
        <taxon>Sacoglossa</taxon>
        <taxon>Placobranchoidea</taxon>
        <taxon>Plakobranchidae</taxon>
        <taxon>Plakobranchus</taxon>
    </lineage>
</organism>